<protein>
    <submittedName>
        <fullName evidence="1">Putative transcriptional regulator</fullName>
    </submittedName>
</protein>
<dbReference type="AlphaFoldDB" id="A0A174GI44"/>
<dbReference type="PROSITE" id="PS52050">
    <property type="entry name" value="WYL"/>
    <property type="match status" value="1"/>
</dbReference>
<gene>
    <name evidence="1" type="ORF">ERS852407_03355</name>
</gene>
<dbReference type="Proteomes" id="UP000095651">
    <property type="component" value="Unassembled WGS sequence"/>
</dbReference>
<reference evidence="1 2" key="1">
    <citation type="submission" date="2015-09" db="EMBL/GenBank/DDBJ databases">
        <authorList>
            <consortium name="Pathogen Informatics"/>
        </authorList>
    </citation>
    <scope>NUCLEOTIDE SEQUENCE [LARGE SCALE GENOMIC DNA]</scope>
    <source>
        <strain evidence="1 2">2789STDY5608850</strain>
    </source>
</reference>
<dbReference type="EMBL" id="CYZE01000008">
    <property type="protein sequence ID" value="CUO60676.1"/>
    <property type="molecule type" value="Genomic_DNA"/>
</dbReference>
<name>A0A174GI44_9FIRM</name>
<dbReference type="RefSeq" id="WP_055656906.1">
    <property type="nucleotide sequence ID" value="NZ_CABIXC010000008.1"/>
</dbReference>
<accession>A0A174GI44</accession>
<proteinExistence type="predicted"/>
<sequence>MESELFSEIYNCYFLVVRRILDEAAEHGLSESDLNRIADTYGYEESALAIVPKLVSGEWSLLVKSPKGPSGKPLFYSRVKAPEPLPLTGLQRSWLKAVSADPRFRLFFTDEECRKLDLALRNVQPLFYPEDFSYFDQYSDGDGYELDSYREHFQAILEGIRENRILAIDYFSAKNHLTTFRYLPCRLEYSARDDKFRLMAVRVRKDDSLSRLTILNLSRIMRIKNTGKSLELRPDIDACLEHSLCREPVVLEISNERNALERTMLHFACYKKRTEKLGDSGKYLCRIYYSRDVETELLIQILSFGPVVKVLGPESFLKQVKERVERQQRLFAKDCSNP</sequence>
<evidence type="ECO:0000313" key="1">
    <source>
        <dbReference type="EMBL" id="CUO60676.1"/>
    </source>
</evidence>
<organism evidence="1 2">
    <name type="scientific">Hungatella hathewayi</name>
    <dbReference type="NCBI Taxonomy" id="154046"/>
    <lineage>
        <taxon>Bacteria</taxon>
        <taxon>Bacillati</taxon>
        <taxon>Bacillota</taxon>
        <taxon>Clostridia</taxon>
        <taxon>Lachnospirales</taxon>
        <taxon>Lachnospiraceae</taxon>
        <taxon>Hungatella</taxon>
    </lineage>
</organism>
<evidence type="ECO:0000313" key="2">
    <source>
        <dbReference type="Proteomes" id="UP000095651"/>
    </source>
</evidence>